<proteinExistence type="predicted"/>
<organism evidence="2 3">
    <name type="scientific">Flavobacterium agri</name>
    <dbReference type="NCBI Taxonomy" id="2743471"/>
    <lineage>
        <taxon>Bacteria</taxon>
        <taxon>Pseudomonadati</taxon>
        <taxon>Bacteroidota</taxon>
        <taxon>Flavobacteriia</taxon>
        <taxon>Flavobacteriales</taxon>
        <taxon>Flavobacteriaceae</taxon>
        <taxon>Flavobacterium</taxon>
    </lineage>
</organism>
<dbReference type="RefSeq" id="WP_176004487.1">
    <property type="nucleotide sequence ID" value="NZ_JABWMI010000003.1"/>
</dbReference>
<dbReference type="Proteomes" id="UP000535020">
    <property type="component" value="Unassembled WGS sequence"/>
</dbReference>
<accession>A0A7Y8XZL3</accession>
<comment type="caution">
    <text evidence="2">The sequence shown here is derived from an EMBL/GenBank/DDBJ whole genome shotgun (WGS) entry which is preliminary data.</text>
</comment>
<reference evidence="2 3" key="1">
    <citation type="submission" date="2020-07" db="EMBL/GenBank/DDBJ databases">
        <authorList>
            <person name="Sun Q."/>
        </authorList>
    </citation>
    <scope>NUCLEOTIDE SEQUENCE [LARGE SCALE GENOMIC DNA]</scope>
    <source>
        <strain evidence="2 3">MAH-1</strain>
    </source>
</reference>
<name>A0A7Y8XZL3_9FLAO</name>
<keyword evidence="3" id="KW-1185">Reference proteome</keyword>
<evidence type="ECO:0008006" key="4">
    <source>
        <dbReference type="Google" id="ProtNLM"/>
    </source>
</evidence>
<dbReference type="AlphaFoldDB" id="A0A7Y8XZL3"/>
<evidence type="ECO:0000313" key="2">
    <source>
        <dbReference type="EMBL" id="NYA69667.1"/>
    </source>
</evidence>
<dbReference type="EMBL" id="JACBJI010000001">
    <property type="protein sequence ID" value="NYA69667.1"/>
    <property type="molecule type" value="Genomic_DNA"/>
</dbReference>
<sequence length="188" mass="21801">MMNRILFLLLISTNGLFAQNNGDTEILIKKILSDSTYGKGELRVIMELEKDPVEDALKEMESSTEFVNPSDGAKIVISKKEKKELIRGIRSQYGKTIDGKFFNGHKWISYKYIKPYLEQSTNRVDGNRVMMITEPVYIRNGEICMIYTLHLCCDFGGQASLWFYKKEKGNWRKWIPISQGLFKRHESS</sequence>
<evidence type="ECO:0000313" key="3">
    <source>
        <dbReference type="Proteomes" id="UP000535020"/>
    </source>
</evidence>
<feature type="chain" id="PRO_5031051548" description="DUF4440 domain-containing protein" evidence="1">
    <location>
        <begin position="19"/>
        <end position="188"/>
    </location>
</feature>
<keyword evidence="1" id="KW-0732">Signal</keyword>
<feature type="signal peptide" evidence="1">
    <location>
        <begin position="1"/>
        <end position="18"/>
    </location>
</feature>
<gene>
    <name evidence="2" type="ORF">HZF10_01950</name>
</gene>
<evidence type="ECO:0000256" key="1">
    <source>
        <dbReference type="SAM" id="SignalP"/>
    </source>
</evidence>
<protein>
    <recommendedName>
        <fullName evidence="4">DUF4440 domain-containing protein</fullName>
    </recommendedName>
</protein>